<comment type="caution">
    <text evidence="2">The sequence shown here is derived from an EMBL/GenBank/DDBJ whole genome shotgun (WGS) entry which is preliminary data.</text>
</comment>
<feature type="domain" description="Glyoxalase-related protein" evidence="1">
    <location>
        <begin position="2"/>
        <end position="139"/>
    </location>
</feature>
<dbReference type="Pfam" id="PF20066">
    <property type="entry name" value="Glyoxalase_8"/>
    <property type="match status" value="1"/>
</dbReference>
<reference evidence="2" key="2">
    <citation type="submission" date="2020-09" db="EMBL/GenBank/DDBJ databases">
        <authorList>
            <person name="Sun Q."/>
            <person name="Kim S."/>
        </authorList>
    </citation>
    <scope>NUCLEOTIDE SEQUENCE</scope>
    <source>
        <strain evidence="2">KCTC 42650</strain>
    </source>
</reference>
<name>A0A8J3GZL1_9RHOB</name>
<dbReference type="AlphaFoldDB" id="A0A8J3GZL1"/>
<evidence type="ECO:0000313" key="2">
    <source>
        <dbReference type="EMBL" id="GHF59022.1"/>
    </source>
</evidence>
<accession>A0A8J3GZL1</accession>
<dbReference type="RefSeq" id="WP_189681217.1">
    <property type="nucleotide sequence ID" value="NZ_BNCJ01000010.1"/>
</dbReference>
<dbReference type="Proteomes" id="UP000626220">
    <property type="component" value="Unassembled WGS sequence"/>
</dbReference>
<reference evidence="2" key="1">
    <citation type="journal article" date="2014" name="Int. J. Syst. Evol. Microbiol.">
        <title>Complete genome sequence of Corynebacterium casei LMG S-19264T (=DSM 44701T), isolated from a smear-ripened cheese.</title>
        <authorList>
            <consortium name="US DOE Joint Genome Institute (JGI-PGF)"/>
            <person name="Walter F."/>
            <person name="Albersmeier A."/>
            <person name="Kalinowski J."/>
            <person name="Ruckert C."/>
        </authorList>
    </citation>
    <scope>NUCLEOTIDE SEQUENCE</scope>
    <source>
        <strain evidence="2">KCTC 42650</strain>
    </source>
</reference>
<protein>
    <recommendedName>
        <fullName evidence="1">Glyoxalase-related protein domain-containing protein</fullName>
    </recommendedName>
</protein>
<gene>
    <name evidence="2" type="ORF">GCM10017056_33110</name>
</gene>
<keyword evidence="3" id="KW-1185">Reference proteome</keyword>
<dbReference type="EMBL" id="BNCJ01000010">
    <property type="protein sequence ID" value="GHF59022.1"/>
    <property type="molecule type" value="Genomic_DNA"/>
</dbReference>
<evidence type="ECO:0000313" key="3">
    <source>
        <dbReference type="Proteomes" id="UP000626220"/>
    </source>
</evidence>
<organism evidence="2 3">
    <name type="scientific">Seohaeicola zhoushanensis</name>
    <dbReference type="NCBI Taxonomy" id="1569283"/>
    <lineage>
        <taxon>Bacteria</taxon>
        <taxon>Pseudomonadati</taxon>
        <taxon>Pseudomonadota</taxon>
        <taxon>Alphaproteobacteria</taxon>
        <taxon>Rhodobacterales</taxon>
        <taxon>Roseobacteraceae</taxon>
        <taxon>Seohaeicola</taxon>
    </lineage>
</organism>
<dbReference type="InterPro" id="IPR045517">
    <property type="entry name" value="Glyoxalase_8"/>
</dbReference>
<evidence type="ECO:0000259" key="1">
    <source>
        <dbReference type="Pfam" id="PF20066"/>
    </source>
</evidence>
<proteinExistence type="predicted"/>
<sequence length="142" mass="15389">MTLPSLDEAKTQARALRVALSARGTTISHSEALEAIAVQHGAKDWNTLQARIRKAATRPELTLGAAVSGRYLGQPFTGRLVALSGPPEMRQVTIRLDKPVDTVRFESFSNLRHQIRGAIDATGQSVRRTSDGVPHLIVDLPS</sequence>